<name>A0A6J6UJC9_9ZZZZ</name>
<proteinExistence type="predicted"/>
<accession>A0A6J6UJC9</accession>
<evidence type="ECO:0000313" key="1">
    <source>
        <dbReference type="EMBL" id="CAB4759284.1"/>
    </source>
</evidence>
<sequence>MPTKENSRVPESALTRTVSPTTNLPFSAVSRSSIISFAPTGNRPLSTFHKPAELEDAIPPKVGGP</sequence>
<reference evidence="1" key="1">
    <citation type="submission" date="2020-05" db="EMBL/GenBank/DDBJ databases">
        <authorList>
            <person name="Chiriac C."/>
            <person name="Salcher M."/>
            <person name="Ghai R."/>
            <person name="Kavagutti S V."/>
        </authorList>
    </citation>
    <scope>NUCLEOTIDE SEQUENCE</scope>
</reference>
<gene>
    <name evidence="1" type="ORF">UFOPK2855_00582</name>
</gene>
<organism evidence="1">
    <name type="scientific">freshwater metagenome</name>
    <dbReference type="NCBI Taxonomy" id="449393"/>
    <lineage>
        <taxon>unclassified sequences</taxon>
        <taxon>metagenomes</taxon>
        <taxon>ecological metagenomes</taxon>
    </lineage>
</organism>
<dbReference type="EMBL" id="CAEZZK010000096">
    <property type="protein sequence ID" value="CAB4759284.1"/>
    <property type="molecule type" value="Genomic_DNA"/>
</dbReference>
<dbReference type="AlphaFoldDB" id="A0A6J6UJC9"/>
<protein>
    <submittedName>
        <fullName evidence="1">Unannotated protein</fullName>
    </submittedName>
</protein>